<proteinExistence type="predicted"/>
<organism evidence="1 2">
    <name type="scientific">Roseicella frigidaeris</name>
    <dbReference type="NCBI Taxonomy" id="2230885"/>
    <lineage>
        <taxon>Bacteria</taxon>
        <taxon>Pseudomonadati</taxon>
        <taxon>Pseudomonadota</taxon>
        <taxon>Alphaproteobacteria</taxon>
        <taxon>Acetobacterales</taxon>
        <taxon>Roseomonadaceae</taxon>
        <taxon>Roseicella</taxon>
    </lineage>
</organism>
<dbReference type="Gene3D" id="1.10.1660.10">
    <property type="match status" value="1"/>
</dbReference>
<keyword evidence="2" id="KW-1185">Reference proteome</keyword>
<evidence type="ECO:0000313" key="2">
    <source>
        <dbReference type="Proteomes" id="UP000249065"/>
    </source>
</evidence>
<evidence type="ECO:0000313" key="1">
    <source>
        <dbReference type="EMBL" id="RAI60453.1"/>
    </source>
</evidence>
<accession>A0A327MEI6</accession>
<dbReference type="EMBL" id="QLIX01000002">
    <property type="protein sequence ID" value="RAI60453.1"/>
    <property type="molecule type" value="Genomic_DNA"/>
</dbReference>
<protein>
    <recommendedName>
        <fullName evidence="3">MerR family transcriptional regulator</fullName>
    </recommendedName>
</protein>
<sequence length="116" mass="12891">MGGNAGMIRIEELLGLVPEAPQAEITLWIERCWLRAERAPDGAWIFTEVDVARVRLLTELRITLEVAEETMPVVLSLIDQLYDARRTVKALLGALETQPAPVRQAVLARARSQGSE</sequence>
<gene>
    <name evidence="1" type="ORF">DOO78_05150</name>
</gene>
<evidence type="ECO:0008006" key="3">
    <source>
        <dbReference type="Google" id="ProtNLM"/>
    </source>
</evidence>
<dbReference type="Proteomes" id="UP000249065">
    <property type="component" value="Unassembled WGS sequence"/>
</dbReference>
<name>A0A327MEI6_9PROT</name>
<reference evidence="2" key="1">
    <citation type="submission" date="2018-06" db="EMBL/GenBank/DDBJ databases">
        <authorList>
            <person name="Khan S.A."/>
        </authorList>
    </citation>
    <scope>NUCLEOTIDE SEQUENCE [LARGE SCALE GENOMIC DNA]</scope>
    <source>
        <strain evidence="2">DB-1506</strain>
    </source>
</reference>
<dbReference type="AlphaFoldDB" id="A0A327MEI6"/>
<comment type="caution">
    <text evidence="1">The sequence shown here is derived from an EMBL/GenBank/DDBJ whole genome shotgun (WGS) entry which is preliminary data.</text>
</comment>